<protein>
    <submittedName>
        <fullName evidence="3">Uncharacterized protein</fullName>
    </submittedName>
</protein>
<reference evidence="3" key="1">
    <citation type="submission" date="2021-02" db="EMBL/GenBank/DDBJ databases">
        <authorList>
            <person name="Nowell W R."/>
        </authorList>
    </citation>
    <scope>NUCLEOTIDE SEQUENCE</scope>
</reference>
<name>A0A815PK13_ADIRI</name>
<evidence type="ECO:0000313" key="5">
    <source>
        <dbReference type="Proteomes" id="UP000663852"/>
    </source>
</evidence>
<dbReference type="Proteomes" id="UP000663852">
    <property type="component" value="Unassembled WGS sequence"/>
</dbReference>
<evidence type="ECO:0000313" key="4">
    <source>
        <dbReference type="Proteomes" id="UP000663828"/>
    </source>
</evidence>
<dbReference type="EMBL" id="CAJNOJ010000444">
    <property type="protein sequence ID" value="CAF1450410.1"/>
    <property type="molecule type" value="Genomic_DNA"/>
</dbReference>
<keyword evidence="1" id="KW-1133">Transmembrane helix</keyword>
<gene>
    <name evidence="3" type="ORF">EDS130_LOCUS39481</name>
    <name evidence="2" type="ORF">XAT740_LOCUS7960</name>
</gene>
<dbReference type="EMBL" id="CAJNOR010000389">
    <property type="protein sequence ID" value="CAF0899783.1"/>
    <property type="molecule type" value="Genomic_DNA"/>
</dbReference>
<feature type="transmembrane region" description="Helical" evidence="1">
    <location>
        <begin position="98"/>
        <end position="122"/>
    </location>
</feature>
<evidence type="ECO:0000256" key="1">
    <source>
        <dbReference type="SAM" id="Phobius"/>
    </source>
</evidence>
<evidence type="ECO:0000313" key="2">
    <source>
        <dbReference type="EMBL" id="CAF0899783.1"/>
    </source>
</evidence>
<evidence type="ECO:0000313" key="3">
    <source>
        <dbReference type="EMBL" id="CAF1450410.1"/>
    </source>
</evidence>
<keyword evidence="4" id="KW-1185">Reference proteome</keyword>
<comment type="caution">
    <text evidence="3">The sequence shown here is derived from an EMBL/GenBank/DDBJ whole genome shotgun (WGS) entry which is preliminary data.</text>
</comment>
<keyword evidence="1" id="KW-0812">Transmembrane</keyword>
<keyword evidence="1" id="KW-0472">Membrane</keyword>
<feature type="transmembrane region" description="Helical" evidence="1">
    <location>
        <begin position="45"/>
        <end position="64"/>
    </location>
</feature>
<feature type="transmembrane region" description="Helical" evidence="1">
    <location>
        <begin position="70"/>
        <end position="86"/>
    </location>
</feature>
<dbReference type="AlphaFoldDB" id="A0A815PK13"/>
<sequence length="367" mass="40950">MERCLQEYNELLLASLHDTMECSMTNILTERLQQARDTFRSRSNLLVRAIHFLITTFILLITILYRVCNWTIYCCIFPFVAIKRFIQLLVNWIIDCGYIVVKFVIALLAAITIFITTVYLVGFSANSYGFLIVFPYRMKFMAIAVVAIVLKSLAEVILRSTSTAALQFVKQTIVGKIMKNRRVIINNDLAVGFQHIGTVLMVVGIIVVIVLSTSVILMGIFSVGSTLVKPKREAVVEKSVVENENISFIAAKETFSIAIEKTMMKVVIKIVEKLVDRIIENVAKKIPFIGIGSGIGFAIWRILENPAFFSTYVKAGFEILSGIASTIPGIGTTFSITTDIVLAASDIKDAIKINNFHLTTNRSILNK</sequence>
<accession>A0A815PK13</accession>
<organism evidence="3 5">
    <name type="scientific">Adineta ricciae</name>
    <name type="common">Rotifer</name>
    <dbReference type="NCBI Taxonomy" id="249248"/>
    <lineage>
        <taxon>Eukaryota</taxon>
        <taxon>Metazoa</taxon>
        <taxon>Spiralia</taxon>
        <taxon>Gnathifera</taxon>
        <taxon>Rotifera</taxon>
        <taxon>Eurotatoria</taxon>
        <taxon>Bdelloidea</taxon>
        <taxon>Adinetida</taxon>
        <taxon>Adinetidae</taxon>
        <taxon>Adineta</taxon>
    </lineage>
</organism>
<proteinExistence type="predicted"/>
<dbReference type="Proteomes" id="UP000663828">
    <property type="component" value="Unassembled WGS sequence"/>
</dbReference>
<dbReference type="OrthoDB" id="5969335at2759"/>
<feature type="transmembrane region" description="Helical" evidence="1">
    <location>
        <begin position="199"/>
        <end position="221"/>
    </location>
</feature>